<dbReference type="InterPro" id="IPR002018">
    <property type="entry name" value="CarbesteraseB"/>
</dbReference>
<dbReference type="EMBL" id="LJIJ01000247">
    <property type="protein sequence ID" value="ODM99920.1"/>
    <property type="molecule type" value="Genomic_DNA"/>
</dbReference>
<evidence type="ECO:0000313" key="8">
    <source>
        <dbReference type="EMBL" id="ODM99920.1"/>
    </source>
</evidence>
<feature type="chain" id="PRO_5008811362" description="Carboxylic ester hydrolase" evidence="5">
    <location>
        <begin position="25"/>
        <end position="601"/>
    </location>
</feature>
<protein>
    <recommendedName>
        <fullName evidence="5">Carboxylic ester hydrolase</fullName>
        <ecNumber evidence="5">3.1.1.-</ecNumber>
    </recommendedName>
</protein>
<keyword evidence="5" id="KW-0732">Signal</keyword>
<evidence type="ECO:0000256" key="4">
    <source>
        <dbReference type="ARBA" id="ARBA00023180"/>
    </source>
</evidence>
<feature type="signal peptide" evidence="5">
    <location>
        <begin position="1"/>
        <end position="24"/>
    </location>
</feature>
<dbReference type="InterPro" id="IPR029058">
    <property type="entry name" value="AB_hydrolase_fold"/>
</dbReference>
<keyword evidence="2" id="KW-0719">Serine esterase</keyword>
<gene>
    <name evidence="8" type="ORF">Ocin01_06761</name>
</gene>
<dbReference type="STRING" id="48709.A0A1D2N3W0"/>
<evidence type="ECO:0000256" key="1">
    <source>
        <dbReference type="ARBA" id="ARBA00005964"/>
    </source>
</evidence>
<reference evidence="8 9" key="1">
    <citation type="journal article" date="2016" name="Genome Biol. Evol.">
        <title>Gene Family Evolution Reflects Adaptation to Soil Environmental Stressors in the Genome of the Collembolan Orchesella cincta.</title>
        <authorList>
            <person name="Faddeeva-Vakhrusheva A."/>
            <person name="Derks M.F."/>
            <person name="Anvar S.Y."/>
            <person name="Agamennone V."/>
            <person name="Suring W."/>
            <person name="Smit S."/>
            <person name="van Straalen N.M."/>
            <person name="Roelofs D."/>
        </authorList>
    </citation>
    <scope>NUCLEOTIDE SEQUENCE [LARGE SCALE GENOMIC DNA]</scope>
    <source>
        <tissue evidence="8">Mixed pool</tissue>
    </source>
</reference>
<dbReference type="Pfam" id="PF00135">
    <property type="entry name" value="COesterase"/>
    <property type="match status" value="1"/>
</dbReference>
<dbReference type="SUPFAM" id="SSF53474">
    <property type="entry name" value="alpha/beta-Hydrolases"/>
    <property type="match status" value="1"/>
</dbReference>
<evidence type="ECO:0000313" key="9">
    <source>
        <dbReference type="Proteomes" id="UP000094527"/>
    </source>
</evidence>
<feature type="domain" description="Carboxylesterase type B" evidence="7">
    <location>
        <begin position="46"/>
        <end position="572"/>
    </location>
</feature>
<evidence type="ECO:0000259" key="7">
    <source>
        <dbReference type="Pfam" id="PF00135"/>
    </source>
</evidence>
<dbReference type="AlphaFoldDB" id="A0A1D2N3W0"/>
<evidence type="ECO:0000256" key="2">
    <source>
        <dbReference type="ARBA" id="ARBA00022487"/>
    </source>
</evidence>
<evidence type="ECO:0000256" key="5">
    <source>
        <dbReference type="RuleBase" id="RU361235"/>
    </source>
</evidence>
<dbReference type="Gene3D" id="3.40.50.1820">
    <property type="entry name" value="alpha/beta hydrolase"/>
    <property type="match status" value="1"/>
</dbReference>
<comment type="caution">
    <text evidence="8">The sequence shown here is derived from an EMBL/GenBank/DDBJ whole genome shotgun (WGS) entry which is preliminary data.</text>
</comment>
<organism evidence="8 9">
    <name type="scientific">Orchesella cincta</name>
    <name type="common">Springtail</name>
    <name type="synonym">Podura cincta</name>
    <dbReference type="NCBI Taxonomy" id="48709"/>
    <lineage>
        <taxon>Eukaryota</taxon>
        <taxon>Metazoa</taxon>
        <taxon>Ecdysozoa</taxon>
        <taxon>Arthropoda</taxon>
        <taxon>Hexapoda</taxon>
        <taxon>Collembola</taxon>
        <taxon>Entomobryomorpha</taxon>
        <taxon>Entomobryoidea</taxon>
        <taxon>Orchesellidae</taxon>
        <taxon>Orchesellinae</taxon>
        <taxon>Orchesella</taxon>
    </lineage>
</organism>
<sequence>MASVKSYMIRLILILLTVVHNSKSDGASNPGWDGSKDSNDKQDPVLVSTSQGQVEGMTLISRLGAEYYGFKGIPYAKVTLRFASPEKPDNWQGVFHANETASPCFHFSVTDQRYVGIEECLTLDIYTPKLDGRLPVAFWIHPGGFQIGTGAAFEGKYFADASVVLVTINYRLGAFGFLNTEDGQVLGNMGLFTASTNYDYTRIHRPKNVRNFGGDPTKVLLFGDSSGGASVHYHMLSSRSTGLFATGYSHSGSVLNPWAFQRNSRKNALLLAEYAGCGESKARTSLLDVECLRTKTAKELAQAQLKLKILPYQFDVLNMVFCPSVETTPDNDSFLSDSPYNIIANNEVKNRVPWLVSVAKEEGLFWTTPFLDNKRLTQKINEEWDLVAPKVFLYDDERLSEPEKVAKSQKIKEFYLKDKEINSTTRKEVSDIYADRFFLNGVLESIRLHQQNPSPDSPIYTGMLSYPGIHSITQSFFMAKKFYGTTHSDILQYLFNQTSGSPEYEAGTPIGTFSAKLIQLIVSFARNGKPTATWGPQLEWEPVTELQNLKWYEFNKETKLTDNPFDERFNFWKSLKLSENVSKERIVPERTITDDMKHTEM</sequence>
<dbReference type="InterPro" id="IPR019826">
    <property type="entry name" value="Carboxylesterase_B_AS"/>
</dbReference>
<evidence type="ECO:0000256" key="3">
    <source>
        <dbReference type="ARBA" id="ARBA00022801"/>
    </source>
</evidence>
<dbReference type="Proteomes" id="UP000094527">
    <property type="component" value="Unassembled WGS sequence"/>
</dbReference>
<dbReference type="GO" id="GO:0052689">
    <property type="term" value="F:carboxylic ester hydrolase activity"/>
    <property type="evidence" value="ECO:0007669"/>
    <property type="project" value="UniProtKB-KW"/>
</dbReference>
<keyword evidence="4" id="KW-0325">Glycoprotein</keyword>
<comment type="similarity">
    <text evidence="1 5">Belongs to the type-B carboxylesterase/lipase family.</text>
</comment>
<feature type="region of interest" description="Disordered" evidence="6">
    <location>
        <begin position="23"/>
        <end position="44"/>
    </location>
</feature>
<proteinExistence type="inferred from homology"/>
<dbReference type="OMA" id="CQDEGIY"/>
<evidence type="ECO:0000256" key="6">
    <source>
        <dbReference type="SAM" id="MobiDB-lite"/>
    </source>
</evidence>
<feature type="compositionally biased region" description="Basic and acidic residues" evidence="6">
    <location>
        <begin position="34"/>
        <end position="43"/>
    </location>
</feature>
<dbReference type="EC" id="3.1.1.-" evidence="5"/>
<dbReference type="OrthoDB" id="19653at2759"/>
<name>A0A1D2N3W0_ORCCI</name>
<dbReference type="PANTHER" id="PTHR43142">
    <property type="entry name" value="CARBOXYLIC ESTER HYDROLASE"/>
    <property type="match status" value="1"/>
</dbReference>
<dbReference type="PROSITE" id="PS00122">
    <property type="entry name" value="CARBOXYLESTERASE_B_1"/>
    <property type="match status" value="1"/>
</dbReference>
<keyword evidence="3 5" id="KW-0378">Hydrolase</keyword>
<dbReference type="PANTHER" id="PTHR43142:SF1">
    <property type="entry name" value="CARBOXYLIC ESTER HYDROLASE"/>
    <property type="match status" value="1"/>
</dbReference>
<accession>A0A1D2N3W0</accession>
<keyword evidence="9" id="KW-1185">Reference proteome</keyword>